<dbReference type="STRING" id="465721.ACG33_14935"/>
<sequence length="282" mass="31021">MGVTVPVRTLAAWLWLLAATAWIAGCDARLTEPRLGAYRAVLELPGGEMPFGLEITRERDRYALYLSNGEERTRIDEVQLTERELIAQLSNGAEAPFENSTSLASGNPPADFANTGAQHQHAAGRTAGGDRTLRVVMRRKRLDGQLIVIQPDGARQRIPFRATLGETHRFYVKSSTDNADVSGHWAMTFTNGDGRAMPALAMLVQSHDHVTGNIETSDEYQSVDGQVHGDELRLASFTGGTARLYHLKVNQAGDLQGEFWQDLQRHEQIDARRAADATLDDG</sequence>
<accession>A0A127FES1</accession>
<dbReference type="Proteomes" id="UP000070250">
    <property type="component" value="Chromosome"/>
</dbReference>
<dbReference type="EMBL" id="CP011971">
    <property type="protein sequence ID" value="AMN48368.1"/>
    <property type="molecule type" value="Genomic_DNA"/>
</dbReference>
<evidence type="ECO:0000256" key="1">
    <source>
        <dbReference type="SAM" id="MobiDB-lite"/>
    </source>
</evidence>
<keyword evidence="3" id="KW-1185">Reference proteome</keyword>
<reference evidence="2 3" key="1">
    <citation type="submission" date="2015-06" db="EMBL/GenBank/DDBJ databases">
        <title>A Comprehensive Approach to Explore the Metabolic and Phylogenetic Diversity of Bacterial Steroid Degradation in the Environment: Testosterone as an Example.</title>
        <authorList>
            <person name="Yang F.-C."/>
            <person name="Chen Y.-L."/>
            <person name="Yu C.-P."/>
            <person name="Tang S.-L."/>
            <person name="Wang P.-H."/>
            <person name="Ismail W."/>
            <person name="Wang C.-H."/>
            <person name="Yang C.-Y."/>
            <person name="Chiang Y.-R."/>
        </authorList>
    </citation>
    <scope>NUCLEOTIDE SEQUENCE [LARGE SCALE GENOMIC DNA]</scope>
    <source>
        <strain evidence="2 3">DSM 18526</strain>
    </source>
</reference>
<evidence type="ECO:0000313" key="3">
    <source>
        <dbReference type="Proteomes" id="UP000070250"/>
    </source>
</evidence>
<evidence type="ECO:0000313" key="2">
    <source>
        <dbReference type="EMBL" id="AMN48368.1"/>
    </source>
</evidence>
<gene>
    <name evidence="2" type="ORF">ACG33_14935</name>
</gene>
<dbReference type="KEGG" id="sdf:ACG33_14935"/>
<dbReference type="AlphaFoldDB" id="A0A127FES1"/>
<organism evidence="2 3">
    <name type="scientific">Steroidobacter denitrificans</name>
    <dbReference type="NCBI Taxonomy" id="465721"/>
    <lineage>
        <taxon>Bacteria</taxon>
        <taxon>Pseudomonadati</taxon>
        <taxon>Pseudomonadota</taxon>
        <taxon>Gammaproteobacteria</taxon>
        <taxon>Steroidobacterales</taxon>
        <taxon>Steroidobacteraceae</taxon>
        <taxon>Steroidobacter</taxon>
    </lineage>
</organism>
<feature type="region of interest" description="Disordered" evidence="1">
    <location>
        <begin position="96"/>
        <end position="129"/>
    </location>
</feature>
<name>A0A127FES1_STEDE</name>
<protein>
    <submittedName>
        <fullName evidence="2">Uncharacterized protein</fullName>
    </submittedName>
</protein>
<proteinExistence type="predicted"/>